<dbReference type="EMBL" id="BKCJ010003477">
    <property type="protein sequence ID" value="GEU55315.1"/>
    <property type="molecule type" value="Genomic_DNA"/>
</dbReference>
<protein>
    <submittedName>
        <fullName evidence="2">Uncharacterized protein</fullName>
    </submittedName>
</protein>
<feature type="compositionally biased region" description="Acidic residues" evidence="1">
    <location>
        <begin position="35"/>
        <end position="67"/>
    </location>
</feature>
<feature type="region of interest" description="Disordered" evidence="1">
    <location>
        <begin position="16"/>
        <end position="71"/>
    </location>
</feature>
<gene>
    <name evidence="2" type="ORF">Tci_027293</name>
</gene>
<accession>A0A6L2L4X7</accession>
<sequence length="389" mass="45168">AQMKKVLEWSKRETYFHQANGSSDGVGSQPKVPDDDNSNDDDNDDDSNDYDSDDDGNNDASDDEGTGSDDVKTMMIKMKRMKMKYDQIDEELYKDVNVELKDVVHGEERKEDVEITDASHDDKTKVLLQSSSVSYDFASQFLNLDNVPPTDNEIISMMYVDVRHEEPTSVTEFKLKKILIDRMEKSQSNLTVDEHKELYNELVNSYNVDNDLFLVYVVTDRLDWNNPEGKKYPFDLSKTLPLILDRCCQVVPVDYFINNDLEYLRGGSSSKKYTTSTTKTKTAKYDIQGIEDMVPSLWSLYKRNRLMHTDELYKFSDGTLTCVRSVLHDISSNLRMDYLSKRRWSSLDRKRSRIMIKAIDQQLLERRLTRSLEKFVGGRDYGEDLRILQ</sequence>
<organism evidence="2">
    <name type="scientific">Tanacetum cinerariifolium</name>
    <name type="common">Dalmatian daisy</name>
    <name type="synonym">Chrysanthemum cinerariifolium</name>
    <dbReference type="NCBI Taxonomy" id="118510"/>
    <lineage>
        <taxon>Eukaryota</taxon>
        <taxon>Viridiplantae</taxon>
        <taxon>Streptophyta</taxon>
        <taxon>Embryophyta</taxon>
        <taxon>Tracheophyta</taxon>
        <taxon>Spermatophyta</taxon>
        <taxon>Magnoliopsida</taxon>
        <taxon>eudicotyledons</taxon>
        <taxon>Gunneridae</taxon>
        <taxon>Pentapetalae</taxon>
        <taxon>asterids</taxon>
        <taxon>campanulids</taxon>
        <taxon>Asterales</taxon>
        <taxon>Asteraceae</taxon>
        <taxon>Asteroideae</taxon>
        <taxon>Anthemideae</taxon>
        <taxon>Anthemidinae</taxon>
        <taxon>Tanacetum</taxon>
    </lineage>
</organism>
<proteinExistence type="predicted"/>
<evidence type="ECO:0000313" key="2">
    <source>
        <dbReference type="EMBL" id="GEU55315.1"/>
    </source>
</evidence>
<feature type="non-terminal residue" evidence="2">
    <location>
        <position position="1"/>
    </location>
</feature>
<feature type="compositionally biased region" description="Polar residues" evidence="1">
    <location>
        <begin position="17"/>
        <end position="26"/>
    </location>
</feature>
<name>A0A6L2L4X7_TANCI</name>
<evidence type="ECO:0000256" key="1">
    <source>
        <dbReference type="SAM" id="MobiDB-lite"/>
    </source>
</evidence>
<comment type="caution">
    <text evidence="2">The sequence shown here is derived from an EMBL/GenBank/DDBJ whole genome shotgun (WGS) entry which is preliminary data.</text>
</comment>
<reference evidence="2" key="1">
    <citation type="journal article" date="2019" name="Sci. Rep.">
        <title>Draft genome of Tanacetum cinerariifolium, the natural source of mosquito coil.</title>
        <authorList>
            <person name="Yamashiro T."/>
            <person name="Shiraishi A."/>
            <person name="Satake H."/>
            <person name="Nakayama K."/>
        </authorList>
    </citation>
    <scope>NUCLEOTIDE SEQUENCE</scope>
</reference>
<dbReference type="AlphaFoldDB" id="A0A6L2L4X7"/>